<accession>A0A1C0ANP7</accession>
<dbReference type="AlphaFoldDB" id="A0A1C0ANP7"/>
<comment type="caution">
    <text evidence="1">The sequence shown here is derived from an EMBL/GenBank/DDBJ whole genome shotgun (WGS) entry which is preliminary data.</text>
</comment>
<dbReference type="Proteomes" id="UP000093501">
    <property type="component" value="Unassembled WGS sequence"/>
</dbReference>
<keyword evidence="2" id="KW-1185">Reference proteome</keyword>
<gene>
    <name evidence="1" type="ORF">BCR15_03590</name>
</gene>
<organism evidence="1 2">
    <name type="scientific">Tessaracoccus lapidicaptus</name>
    <dbReference type="NCBI Taxonomy" id="1427523"/>
    <lineage>
        <taxon>Bacteria</taxon>
        <taxon>Bacillati</taxon>
        <taxon>Actinomycetota</taxon>
        <taxon>Actinomycetes</taxon>
        <taxon>Propionibacteriales</taxon>
        <taxon>Propionibacteriaceae</taxon>
        <taxon>Tessaracoccus</taxon>
    </lineage>
</organism>
<dbReference type="EMBL" id="MBQD01000020">
    <property type="protein sequence ID" value="OCL34775.1"/>
    <property type="molecule type" value="Genomic_DNA"/>
</dbReference>
<evidence type="ECO:0000313" key="2">
    <source>
        <dbReference type="Proteomes" id="UP000093501"/>
    </source>
</evidence>
<protein>
    <submittedName>
        <fullName evidence="1">Uncharacterized protein</fullName>
    </submittedName>
</protein>
<sequence length="334" mass="36540">MKKLLVGLVMALVGLTSWTSASPASALDVYTTPGYHTVNGRQWQTECSAYSTTVTRCFTNIWATQVKMVSGRYVQTNGWVFNNLTYLPSPRAQWSNNPLGNSGEFIKNGREWRTECDTTTSGRNGCRSYIWSTFIAATKTSTGATKFVTRSDWVFNNIVRFSTDYFARYSGTGSTVLTLPVGVVRGTVSVSYAAADEYDSLGVTALDAENVEVDWPLFLEPSTTRGTGAFGLYDDVRRIQVDTEGSWELTVRPLSLARQFSGEITGQGPDVLWYMGGVRTATLTHSGSSNFIVDQYGEEWKILVNKIGPTTAQAALLAGPALVVIDADGGWTIR</sequence>
<reference evidence="2" key="1">
    <citation type="submission" date="2016-07" db="EMBL/GenBank/DDBJ databases">
        <authorList>
            <person name="Florea S."/>
            <person name="Webb J.S."/>
            <person name="Jaromczyk J."/>
            <person name="Schardl C.L."/>
        </authorList>
    </citation>
    <scope>NUCLEOTIDE SEQUENCE [LARGE SCALE GENOMIC DNA]</scope>
    <source>
        <strain evidence="2">IPBSL-7</strain>
    </source>
</reference>
<name>A0A1C0ANP7_9ACTN</name>
<dbReference type="RefSeq" id="WP_068751457.1">
    <property type="nucleotide sequence ID" value="NZ_LR214441.1"/>
</dbReference>
<proteinExistence type="predicted"/>
<evidence type="ECO:0000313" key="1">
    <source>
        <dbReference type="EMBL" id="OCL34775.1"/>
    </source>
</evidence>